<dbReference type="AlphaFoldDB" id="A0A444X7M6"/>
<protein>
    <recommendedName>
        <fullName evidence="3">Zinc finger PMZ-type domain-containing protein</fullName>
    </recommendedName>
</protein>
<evidence type="ECO:0000313" key="1">
    <source>
        <dbReference type="EMBL" id="RYQ85672.1"/>
    </source>
</evidence>
<proteinExistence type="predicted"/>
<keyword evidence="2" id="KW-1185">Reference proteome</keyword>
<sequence length="219" mass="25428">MKERGEAYARWCDAIGLRHWVLAFDEGHRWGHMTTNLVECINSVLKGARNLPVLMPVRATYYRLNEFFTRKSAETHEHKCAGFTYSVFAQQRIEANMQQAGNIVVHWFNRQNEVFEVERLPCRHVIACCANQRLDQKLYVHDIYKMTEVCKVYRFGFTPLGDPKTWPAYEGPTLVSNLALRRTSKGHPKLTRYLNEIDSRDIRGPQICRLCGAQGYSQS</sequence>
<evidence type="ECO:0008006" key="3">
    <source>
        <dbReference type="Google" id="ProtNLM"/>
    </source>
</evidence>
<organism evidence="1 2">
    <name type="scientific">Arachis hypogaea</name>
    <name type="common">Peanut</name>
    <dbReference type="NCBI Taxonomy" id="3818"/>
    <lineage>
        <taxon>Eukaryota</taxon>
        <taxon>Viridiplantae</taxon>
        <taxon>Streptophyta</taxon>
        <taxon>Embryophyta</taxon>
        <taxon>Tracheophyta</taxon>
        <taxon>Spermatophyta</taxon>
        <taxon>Magnoliopsida</taxon>
        <taxon>eudicotyledons</taxon>
        <taxon>Gunneridae</taxon>
        <taxon>Pentapetalae</taxon>
        <taxon>rosids</taxon>
        <taxon>fabids</taxon>
        <taxon>Fabales</taxon>
        <taxon>Fabaceae</taxon>
        <taxon>Papilionoideae</taxon>
        <taxon>50 kb inversion clade</taxon>
        <taxon>dalbergioids sensu lato</taxon>
        <taxon>Dalbergieae</taxon>
        <taxon>Pterocarpus clade</taxon>
        <taxon>Arachis</taxon>
    </lineage>
</organism>
<dbReference type="STRING" id="3818.A0A444X7M6"/>
<reference evidence="1 2" key="1">
    <citation type="submission" date="2019-01" db="EMBL/GenBank/DDBJ databases">
        <title>Sequencing of cultivated peanut Arachis hypogaea provides insights into genome evolution and oil improvement.</title>
        <authorList>
            <person name="Chen X."/>
        </authorList>
    </citation>
    <scope>NUCLEOTIDE SEQUENCE [LARGE SCALE GENOMIC DNA]</scope>
    <source>
        <strain evidence="2">cv. Fuhuasheng</strain>
        <tissue evidence="1">Leaves</tissue>
    </source>
</reference>
<dbReference type="Proteomes" id="UP000289738">
    <property type="component" value="Chromosome B10"/>
</dbReference>
<accession>A0A444X7M6</accession>
<dbReference type="EMBL" id="SDMP01000020">
    <property type="protein sequence ID" value="RYQ85672.1"/>
    <property type="molecule type" value="Genomic_DNA"/>
</dbReference>
<name>A0A444X7M6_ARAHY</name>
<evidence type="ECO:0000313" key="2">
    <source>
        <dbReference type="Proteomes" id="UP000289738"/>
    </source>
</evidence>
<comment type="caution">
    <text evidence="1">The sequence shown here is derived from an EMBL/GenBank/DDBJ whole genome shotgun (WGS) entry which is preliminary data.</text>
</comment>
<gene>
    <name evidence="1" type="ORF">Ahy_B10g105252</name>
</gene>